<reference evidence="2" key="1">
    <citation type="submission" date="2022-11" db="EMBL/GenBank/DDBJ databases">
        <title>The characterization of three novel Bacteroidetes species and genomic analysis of their roles in tidal elemental geochemical cycles.</title>
        <authorList>
            <person name="Ma K.-J."/>
        </authorList>
    </citation>
    <scope>NUCLEOTIDE SEQUENCE</scope>
    <source>
        <strain evidence="2">M415</strain>
    </source>
</reference>
<dbReference type="Proteomes" id="UP001207116">
    <property type="component" value="Unassembled WGS sequence"/>
</dbReference>
<dbReference type="Gene3D" id="1.20.58.520">
    <property type="entry name" value="Amidohydrolase"/>
    <property type="match status" value="1"/>
</dbReference>
<dbReference type="RefSeq" id="WP_266010099.1">
    <property type="nucleotide sequence ID" value="NZ_JAPFQP010000001.1"/>
</dbReference>
<dbReference type="InterPro" id="IPR051781">
    <property type="entry name" value="Metallo-dep_Hydrolase"/>
</dbReference>
<accession>A0AAE3MJ70</accession>
<comment type="caution">
    <text evidence="2">The sequence shown here is derived from an EMBL/GenBank/DDBJ whole genome shotgun (WGS) entry which is preliminary data.</text>
</comment>
<dbReference type="InterPro" id="IPR032466">
    <property type="entry name" value="Metal_Hydrolase"/>
</dbReference>
<sequence length="461" mass="51937">MIKPYFLLVPLLILSSCRKSKDVDDTALLLLNARIINVLDGSISDNQSILIQDGKIESIGAYKDLKGFAVKQNHVDIENRFVIPGLWDSHVHIDQLSDDFNHSKQMLSLYTLNGITSIREMGGDWTRIKKLKQVASESHFLPTVFSAGPIFENKAFVDWVVEQDNDIAFGKQRISVSKPEEVPSLIDSVINLGVDFIKVRTAASPEVFFEIAKQCRKYGVKFCGHVDAKIDLYEAVNAGISSLEHIDIFQLTGMNESKMDSIVSLMKSINTYYCPTLTYFKQHRIYDKEKINAFLDDSTYATYPQRAYASKSLLDKSKQAIGWAQESQVPWKKLEPNFLKFAKKLNENNVSVLAGTDGANALVLPGFSLHEELALYSSELEMENLSILQSATINPARYFGLENLGLVKKGFTADLVVLDKNPLKAIDHMQSIYAVVKTGNLINQKEIKERLISIQEYNRHE</sequence>
<dbReference type="InterPro" id="IPR011059">
    <property type="entry name" value="Metal-dep_hydrolase_composite"/>
</dbReference>
<dbReference type="SUPFAM" id="SSF51556">
    <property type="entry name" value="Metallo-dependent hydrolases"/>
    <property type="match status" value="1"/>
</dbReference>
<evidence type="ECO:0000313" key="2">
    <source>
        <dbReference type="EMBL" id="MCX2718102.1"/>
    </source>
</evidence>
<proteinExistence type="predicted"/>
<dbReference type="SUPFAM" id="SSF51338">
    <property type="entry name" value="Composite domain of metallo-dependent hydrolases"/>
    <property type="match status" value="1"/>
</dbReference>
<dbReference type="GO" id="GO:0016810">
    <property type="term" value="F:hydrolase activity, acting on carbon-nitrogen (but not peptide) bonds"/>
    <property type="evidence" value="ECO:0007669"/>
    <property type="project" value="InterPro"/>
</dbReference>
<dbReference type="Gene3D" id="2.30.40.10">
    <property type="entry name" value="Urease, subunit C, domain 1"/>
    <property type="match status" value="1"/>
</dbReference>
<dbReference type="InterPro" id="IPR006680">
    <property type="entry name" value="Amidohydro-rel"/>
</dbReference>
<organism evidence="2 3">
    <name type="scientific">Lentiprolixibacter aurantiacus</name>
    <dbReference type="NCBI Taxonomy" id="2993939"/>
    <lineage>
        <taxon>Bacteria</taxon>
        <taxon>Pseudomonadati</taxon>
        <taxon>Bacteroidota</taxon>
        <taxon>Flavobacteriia</taxon>
        <taxon>Flavobacteriales</taxon>
        <taxon>Flavobacteriaceae</taxon>
        <taxon>Lentiprolixibacter</taxon>
    </lineage>
</organism>
<dbReference type="PANTHER" id="PTHR43135:SF3">
    <property type="entry name" value="ALPHA-D-RIBOSE 1-METHYLPHOSPHONATE 5-TRIPHOSPHATE DIPHOSPHATASE"/>
    <property type="match status" value="1"/>
</dbReference>
<name>A0AAE3MJ70_9FLAO</name>
<dbReference type="Gene3D" id="3.30.110.90">
    <property type="entry name" value="Amidohydrolase"/>
    <property type="match status" value="1"/>
</dbReference>
<dbReference type="PANTHER" id="PTHR43135">
    <property type="entry name" value="ALPHA-D-RIBOSE 1-METHYLPHOSPHONATE 5-TRIPHOSPHATE DIPHOSPHATASE"/>
    <property type="match status" value="1"/>
</dbReference>
<dbReference type="PROSITE" id="PS51257">
    <property type="entry name" value="PROKAR_LIPOPROTEIN"/>
    <property type="match status" value="1"/>
</dbReference>
<feature type="domain" description="Amidohydrolase-related" evidence="1">
    <location>
        <begin position="81"/>
        <end position="441"/>
    </location>
</feature>
<evidence type="ECO:0000313" key="3">
    <source>
        <dbReference type="Proteomes" id="UP001207116"/>
    </source>
</evidence>
<evidence type="ECO:0000259" key="1">
    <source>
        <dbReference type="Pfam" id="PF01979"/>
    </source>
</evidence>
<keyword evidence="3" id="KW-1185">Reference proteome</keyword>
<dbReference type="Gene3D" id="3.40.50.10910">
    <property type="entry name" value="Amidohydrolase"/>
    <property type="match status" value="1"/>
</dbReference>
<dbReference type="Pfam" id="PF01979">
    <property type="entry name" value="Amidohydro_1"/>
    <property type="match status" value="1"/>
</dbReference>
<protein>
    <submittedName>
        <fullName evidence="2">Amidohydrolase family protein</fullName>
    </submittedName>
</protein>
<gene>
    <name evidence="2" type="ORF">OO016_00690</name>
</gene>
<dbReference type="AlphaFoldDB" id="A0AAE3MJ70"/>
<dbReference type="EMBL" id="JAPFQP010000001">
    <property type="protein sequence ID" value="MCX2718102.1"/>
    <property type="molecule type" value="Genomic_DNA"/>
</dbReference>